<organism evidence="2 3">
    <name type="scientific">Brucella tritici</name>
    <dbReference type="NCBI Taxonomy" id="94626"/>
    <lineage>
        <taxon>Bacteria</taxon>
        <taxon>Pseudomonadati</taxon>
        <taxon>Pseudomonadota</taxon>
        <taxon>Alphaproteobacteria</taxon>
        <taxon>Hyphomicrobiales</taxon>
        <taxon>Brucellaceae</taxon>
        <taxon>Brucella/Ochrobactrum group</taxon>
        <taxon>Brucella</taxon>
    </lineage>
</organism>
<feature type="compositionally biased region" description="Acidic residues" evidence="1">
    <location>
        <begin position="197"/>
        <end position="208"/>
    </location>
</feature>
<evidence type="ECO:0000313" key="2">
    <source>
        <dbReference type="EMBL" id="KAB2656271.1"/>
    </source>
</evidence>
<dbReference type="AlphaFoldDB" id="A0A7V7VSQ6"/>
<accession>A0A7V7VSQ6</accession>
<dbReference type="RefSeq" id="WP_151647218.1">
    <property type="nucleotide sequence ID" value="NZ_WBVY01000004.1"/>
</dbReference>
<name>A0A7V7VSQ6_9HYPH</name>
<sequence length="208" mass="23236">MDAPTIRVIGFKTEYLFNPKTKKNDREVELVEYAPVHAIMTSRITDRVANMMPPDAIDNDDDGKKLGFMRARWEMIEPAYKAWKEGREMPLDGTPLAAWPGVTAEQAEALRRVGLRTVEDVATLTDSVIGKVHLPNVRDLVTQAKAFLEAADRSVVADQMAKQQDEIDALKEQLAAAMELLEEANKPKGKAKAKAEDEQEETEETEKA</sequence>
<feature type="region of interest" description="Disordered" evidence="1">
    <location>
        <begin position="182"/>
        <end position="208"/>
    </location>
</feature>
<proteinExistence type="predicted"/>
<evidence type="ECO:0000313" key="3">
    <source>
        <dbReference type="Proteomes" id="UP000460650"/>
    </source>
</evidence>
<dbReference type="Proteomes" id="UP000460650">
    <property type="component" value="Unassembled WGS sequence"/>
</dbReference>
<evidence type="ECO:0000256" key="1">
    <source>
        <dbReference type="SAM" id="MobiDB-lite"/>
    </source>
</evidence>
<protein>
    <submittedName>
        <fullName evidence="2">Uncharacterized protein</fullName>
    </submittedName>
</protein>
<reference evidence="2 3" key="1">
    <citation type="submission" date="2019-09" db="EMBL/GenBank/DDBJ databases">
        <title>Taxonomic organization of the family Brucellaceae based on a phylogenomic approach.</title>
        <authorList>
            <person name="Leclercq S."/>
            <person name="Cloeckaert A."/>
            <person name="Zygmunt M.S."/>
        </authorList>
    </citation>
    <scope>NUCLEOTIDE SEQUENCE [LARGE SCALE GENOMIC DNA]</scope>
    <source>
        <strain evidence="2 3">TA93</strain>
    </source>
</reference>
<gene>
    <name evidence="2" type="ORF">F9K94_17375</name>
</gene>
<comment type="caution">
    <text evidence="2">The sequence shown here is derived from an EMBL/GenBank/DDBJ whole genome shotgun (WGS) entry which is preliminary data.</text>
</comment>
<dbReference type="EMBL" id="WBVY01000004">
    <property type="protein sequence ID" value="KAB2656271.1"/>
    <property type="molecule type" value="Genomic_DNA"/>
</dbReference>